<dbReference type="Pfam" id="PF01593">
    <property type="entry name" value="Amino_oxidase"/>
    <property type="match status" value="1"/>
</dbReference>
<sequence>MKSIAVVGGGISGLSAVHALRKKLPSSVHIQLIEASNRLGGLIGTHRHPKYLFETGPRGFRPSKNGAEVVGLVEELSLQDECVESMGHNRFIFTNGRVEQVPSNPMQFFKWSLAPDIVRAVAHELIAPKSIVGDESVYDFVSRRFSKRIAEALLDPMTSGIYAGNIRNLSVRSCFGLLYEKEQQHRSIVKSMFFHSTPPALTMADGTPKSPFVQEKGKAMSLSFKNGMQTLIDGLVSKIETMPNTTIQLNTQLKSITPLASKQVHLNLLADGTSQEIVADHVFSAIPARHLAPAIKDSARIAAAAMAQIEYSSVAIVTLAYKTNILPHKGFGHLVPTCENQKIIGVIYDSCSFPQQQNSDVTRLSVFVGGENHKYAANLSLSEIESIAIASVKDHLGIQVEPDFIASTWYDQAIPQYPVGFHQIVEKIEQDIASSIPSMTLLGNSFYGVGVADSATMSRTIPARALDAVYDPVYTVSNTGGTWRGGYRPHHHIRRSSNDEGQAAVSGTERAKYFKRPILPYVQAVPPEILLSPVSNTHQVVMEQQIDDNLEPTRSVGVQTMYRDSEAQTLPYTPDYTIKVGTSPEIATLANLTFDNGLPAGMAEIELIERNRKKVAFEASLPPMTDEASFQLRKKMMEQQEKSEWAFREVEIDRVHDQRIQLLQKALYERDHEHEFLTEQRIEALRQRLTKEKDAALEEMQQERVTELRMLAKRRAAAQKILPKKDLKRDIIAEYAAFSSTVYAPITRAGKVGRAAINEVGLATVHALSDIANLETAVASKMQIHSMKPPPKVIKTAKDRKQAAIEAHLLSMQTKIDLGKQSHDSEVASFNKYRQEKIIRPPTPIYCTMEEDDNVNDAVRLLQKLLRGRAVQNTMFEGKERRAELIAELRSSENLKEESTPDDSANEALQKVTKAAVDKAQGEVVSELFDFLAKELVRVQEQAAMKEFVREAEYERRKREVIEGGRRHAEDLLRSREDAVYKAIVRVHEETSDDFILDIVHSVVNQDAAMTASLESNVAASSLTGIIGTLEDRENSDTIIVRDLLQSFLFPEVQRMRVQEQVSLEERKYVTAVHAAIKEAQEHMIELAKTPSWTSNSLPLSAD</sequence>
<evidence type="ECO:0000313" key="16">
    <source>
        <dbReference type="EMBL" id="OQS04099.1"/>
    </source>
</evidence>
<feature type="domain" description="Amine oxidase" evidence="14">
    <location>
        <begin position="11"/>
        <end position="418"/>
    </location>
</feature>
<dbReference type="SUPFAM" id="SSF54373">
    <property type="entry name" value="FAD-linked reductases, C-terminal domain"/>
    <property type="match status" value="1"/>
</dbReference>
<evidence type="ECO:0000256" key="11">
    <source>
        <dbReference type="ARBA" id="ARBA00029555"/>
    </source>
</evidence>
<keyword evidence="13" id="KW-0175">Coiled coil</keyword>
<evidence type="ECO:0000256" key="10">
    <source>
        <dbReference type="ARBA" id="ARBA00029468"/>
    </source>
</evidence>
<proteinExistence type="inferred from homology"/>
<comment type="catalytic activity">
    <reaction evidence="12">
        <text>protoporphyrinogen IX + 3 O2 = protoporphyrin IX + 3 H2O2</text>
        <dbReference type="Rhea" id="RHEA:25576"/>
        <dbReference type="ChEBI" id="CHEBI:15379"/>
        <dbReference type="ChEBI" id="CHEBI:16240"/>
        <dbReference type="ChEBI" id="CHEBI:57306"/>
        <dbReference type="ChEBI" id="CHEBI:57307"/>
        <dbReference type="EC" id="1.3.3.4"/>
    </reaction>
</comment>
<dbReference type="SUPFAM" id="SSF51905">
    <property type="entry name" value="FAD/NAD(P)-binding domain"/>
    <property type="match status" value="1"/>
</dbReference>
<keyword evidence="9" id="KW-0966">Cell projection</keyword>
<evidence type="ECO:0000256" key="12">
    <source>
        <dbReference type="ARBA" id="ARBA00047554"/>
    </source>
</evidence>
<dbReference type="AlphaFoldDB" id="A0A1W0A1M5"/>
<dbReference type="PANTHER" id="PTHR22455:SF10">
    <property type="entry name" value="CILIA- AND FLAGELLA-ASSOCIATED PROTEIN 91"/>
    <property type="match status" value="1"/>
</dbReference>
<comment type="subcellular location">
    <subcellularLocation>
        <location evidence="2">Cytoplasm</location>
        <location evidence="2">Cytoskeleton</location>
        <location evidence="2">Cilium axoneme</location>
    </subcellularLocation>
</comment>
<comment type="similarity">
    <text evidence="4">Belongs to the protoporphyrinogen/coproporphyrinogen oxidase family. Protoporphyrinogen oxidase subfamily.</text>
</comment>
<name>A0A1W0A1M5_9STRA</name>
<comment type="function">
    <text evidence="1">Catalyzes the 6-electron oxidation of protoporphyrinogen-IX to form protoporphyrin-IX.</text>
</comment>
<organism evidence="16 17">
    <name type="scientific">Thraustotheca clavata</name>
    <dbReference type="NCBI Taxonomy" id="74557"/>
    <lineage>
        <taxon>Eukaryota</taxon>
        <taxon>Sar</taxon>
        <taxon>Stramenopiles</taxon>
        <taxon>Oomycota</taxon>
        <taxon>Saprolegniomycetes</taxon>
        <taxon>Saprolegniales</taxon>
        <taxon>Achlyaceae</taxon>
        <taxon>Thraustotheca</taxon>
    </lineage>
</organism>
<evidence type="ECO:0000256" key="13">
    <source>
        <dbReference type="SAM" id="Coils"/>
    </source>
</evidence>
<feature type="coiled-coil region" evidence="13">
    <location>
        <begin position="679"/>
        <end position="706"/>
    </location>
</feature>
<evidence type="ECO:0000256" key="8">
    <source>
        <dbReference type="ARBA" id="ARBA00023244"/>
    </source>
</evidence>
<dbReference type="UniPathway" id="UPA00251">
    <property type="reaction ID" value="UER00324"/>
</dbReference>
<evidence type="ECO:0000256" key="7">
    <source>
        <dbReference type="ARBA" id="ARBA00023212"/>
    </source>
</evidence>
<keyword evidence="6" id="KW-0963">Cytoplasm</keyword>
<evidence type="ECO:0000256" key="1">
    <source>
        <dbReference type="ARBA" id="ARBA00002600"/>
    </source>
</evidence>
<dbReference type="EMBL" id="JNBS01000682">
    <property type="protein sequence ID" value="OQS04099.1"/>
    <property type="molecule type" value="Genomic_DNA"/>
</dbReference>
<keyword evidence="7" id="KW-0206">Cytoskeleton</keyword>
<evidence type="ECO:0000313" key="17">
    <source>
        <dbReference type="Proteomes" id="UP000243217"/>
    </source>
</evidence>
<dbReference type="GO" id="GO:0005930">
    <property type="term" value="C:axoneme"/>
    <property type="evidence" value="ECO:0007669"/>
    <property type="project" value="UniProtKB-SubCell"/>
</dbReference>
<evidence type="ECO:0000259" key="15">
    <source>
        <dbReference type="Pfam" id="PF14738"/>
    </source>
</evidence>
<dbReference type="Gene3D" id="3.50.50.60">
    <property type="entry name" value="FAD/NAD(P)-binding domain"/>
    <property type="match status" value="1"/>
</dbReference>
<dbReference type="EC" id="1.3.3.4" evidence="5"/>
<feature type="domain" description="CFAP91" evidence="15">
    <location>
        <begin position="558"/>
        <end position="709"/>
    </location>
</feature>
<gene>
    <name evidence="16" type="ORF">THRCLA_03637</name>
</gene>
<evidence type="ECO:0000259" key="14">
    <source>
        <dbReference type="Pfam" id="PF01593"/>
    </source>
</evidence>
<evidence type="ECO:0000256" key="4">
    <source>
        <dbReference type="ARBA" id="ARBA00010551"/>
    </source>
</evidence>
<dbReference type="InterPro" id="IPR032840">
    <property type="entry name" value="CFAP91_dom"/>
</dbReference>
<accession>A0A1W0A1M5</accession>
<keyword evidence="17" id="KW-1185">Reference proteome</keyword>
<dbReference type="GO" id="GO:0004729">
    <property type="term" value="F:oxygen-dependent protoporphyrinogen oxidase activity"/>
    <property type="evidence" value="ECO:0007669"/>
    <property type="project" value="UniProtKB-EC"/>
</dbReference>
<dbReference type="InterPro" id="IPR036188">
    <property type="entry name" value="FAD/NAD-bd_sf"/>
</dbReference>
<dbReference type="InterPro" id="IPR026720">
    <property type="entry name" value="CFAP91"/>
</dbReference>
<keyword evidence="8" id="KW-0627">Porphyrin biosynthesis</keyword>
<evidence type="ECO:0000256" key="5">
    <source>
        <dbReference type="ARBA" id="ARBA00012867"/>
    </source>
</evidence>
<comment type="similarity">
    <text evidence="10">Belongs to the CFAP91 family.</text>
</comment>
<comment type="pathway">
    <text evidence="3">Porphyrin-containing compound metabolism; protoporphyrin-IX biosynthesis; protoporphyrin-IX from protoporphyrinogen-IX: step 1/1.</text>
</comment>
<dbReference type="STRING" id="74557.A0A1W0A1M5"/>
<protein>
    <recommendedName>
        <fullName evidence="11">Cilia- and flagella-associated protein 91</fullName>
        <ecNumber evidence="5">1.3.3.4</ecNumber>
    </recommendedName>
</protein>
<dbReference type="NCBIfam" id="TIGR00562">
    <property type="entry name" value="proto_IX_ox"/>
    <property type="match status" value="1"/>
</dbReference>
<evidence type="ECO:0000256" key="9">
    <source>
        <dbReference type="ARBA" id="ARBA00023273"/>
    </source>
</evidence>
<dbReference type="OrthoDB" id="567787at2759"/>
<comment type="caution">
    <text evidence="16">The sequence shown here is derived from an EMBL/GenBank/DDBJ whole genome shotgun (WGS) entry which is preliminary data.</text>
</comment>
<dbReference type="Proteomes" id="UP000243217">
    <property type="component" value="Unassembled WGS sequence"/>
</dbReference>
<evidence type="ECO:0000256" key="3">
    <source>
        <dbReference type="ARBA" id="ARBA00005073"/>
    </source>
</evidence>
<dbReference type="InterPro" id="IPR004572">
    <property type="entry name" value="Protoporphyrinogen_oxidase"/>
</dbReference>
<evidence type="ECO:0000256" key="2">
    <source>
        <dbReference type="ARBA" id="ARBA00004430"/>
    </source>
</evidence>
<reference evidence="16 17" key="1">
    <citation type="journal article" date="2014" name="Genome Biol. Evol.">
        <title>The secreted proteins of Achlya hypogyna and Thraustotheca clavata identify the ancestral oomycete secretome and reveal gene acquisitions by horizontal gene transfer.</title>
        <authorList>
            <person name="Misner I."/>
            <person name="Blouin N."/>
            <person name="Leonard G."/>
            <person name="Richards T.A."/>
            <person name="Lane C.E."/>
        </authorList>
    </citation>
    <scope>NUCLEOTIDE SEQUENCE [LARGE SCALE GENOMIC DNA]</scope>
    <source>
        <strain evidence="16 17">ATCC 34112</strain>
    </source>
</reference>
<dbReference type="PANTHER" id="PTHR22455">
    <property type="entry name" value="CILIA- AND FLAGELLA-ASSOCIATED PROTEIN 91"/>
    <property type="match status" value="1"/>
</dbReference>
<dbReference type="InterPro" id="IPR002937">
    <property type="entry name" value="Amino_oxidase"/>
</dbReference>
<evidence type="ECO:0000256" key="6">
    <source>
        <dbReference type="ARBA" id="ARBA00022490"/>
    </source>
</evidence>
<dbReference type="GO" id="GO:0006782">
    <property type="term" value="P:protoporphyrinogen IX biosynthetic process"/>
    <property type="evidence" value="ECO:0007669"/>
    <property type="project" value="UniProtKB-UniPathway"/>
</dbReference>
<dbReference type="Pfam" id="PF14738">
    <property type="entry name" value="CFAP91"/>
    <property type="match status" value="1"/>
</dbReference>